<proteinExistence type="inferred from homology"/>
<dbReference type="OrthoDB" id="10250396at2759"/>
<dbReference type="Gene3D" id="3.30.750.70">
    <property type="entry name" value="4-hydroxybutyrate coenzyme like domains"/>
    <property type="match status" value="1"/>
</dbReference>
<protein>
    <submittedName>
        <fullName evidence="5">Mitochondrial acetyl-CoA hydrolase/transferase family protein (4-hydroxybutyrate-CoA transferase)</fullName>
    </submittedName>
</protein>
<dbReference type="InterPro" id="IPR003702">
    <property type="entry name" value="ActCoA_hydro_N"/>
</dbReference>
<keyword evidence="5" id="KW-0378">Hydrolase</keyword>
<keyword evidence="2" id="KW-0808">Transferase</keyword>
<evidence type="ECO:0000259" key="3">
    <source>
        <dbReference type="Pfam" id="PF02550"/>
    </source>
</evidence>
<dbReference type="GO" id="GO:0006083">
    <property type="term" value="P:acetate metabolic process"/>
    <property type="evidence" value="ECO:0007669"/>
    <property type="project" value="InterPro"/>
</dbReference>
<dbReference type="Pfam" id="PF02550">
    <property type="entry name" value="AcetylCoA_hydro"/>
    <property type="match status" value="1"/>
</dbReference>
<reference evidence="5" key="1">
    <citation type="submission" date="2019-09" db="EMBL/GenBank/DDBJ databases">
        <title>The Mitochondrial Proteome of the Jakobid, Andalucia godoyi, a Protist With the Most Gene-Rich and Bacteria-Like Mitochondrial Genome.</title>
        <authorList>
            <person name="Gray M.W."/>
            <person name="Burger G."/>
            <person name="Derelle R."/>
            <person name="Klimes V."/>
            <person name="Leger M."/>
            <person name="Sarrasin M."/>
            <person name="Vlcek C."/>
            <person name="Roger A.J."/>
            <person name="Elias M."/>
            <person name="Lang B.F."/>
        </authorList>
    </citation>
    <scope>NUCLEOTIDE SEQUENCE</scope>
    <source>
        <strain evidence="5">And28</strain>
    </source>
</reference>
<dbReference type="Gene3D" id="3.40.1080.10">
    <property type="entry name" value="Glutaconate Coenzyme A-transferase"/>
    <property type="match status" value="1"/>
</dbReference>
<dbReference type="InterPro" id="IPR038460">
    <property type="entry name" value="AcetylCoA_hyd_C_sf"/>
</dbReference>
<organism evidence="5 6">
    <name type="scientific">Andalucia godoyi</name>
    <name type="common">Flagellate</name>
    <dbReference type="NCBI Taxonomy" id="505711"/>
    <lineage>
        <taxon>Eukaryota</taxon>
        <taxon>Discoba</taxon>
        <taxon>Jakobida</taxon>
        <taxon>Andalucina</taxon>
        <taxon>Andaluciidae</taxon>
        <taxon>Andalucia</taxon>
    </lineage>
</organism>
<dbReference type="PANTHER" id="PTHR21432">
    <property type="entry name" value="ACETYL-COA HYDROLASE-RELATED"/>
    <property type="match status" value="1"/>
</dbReference>
<evidence type="ECO:0000313" key="5">
    <source>
        <dbReference type="EMBL" id="KAF0852824.1"/>
    </source>
</evidence>
<feature type="domain" description="Acetyl-CoA hydrolase/transferase N-terminal" evidence="3">
    <location>
        <begin position="35"/>
        <end position="205"/>
    </location>
</feature>
<dbReference type="InterPro" id="IPR037171">
    <property type="entry name" value="NagB/RpiA_transferase-like"/>
</dbReference>
<dbReference type="AlphaFoldDB" id="A0A8K0F4B9"/>
<dbReference type="GO" id="GO:0016787">
    <property type="term" value="F:hydrolase activity"/>
    <property type="evidence" value="ECO:0007669"/>
    <property type="project" value="UniProtKB-KW"/>
</dbReference>
<evidence type="ECO:0000256" key="1">
    <source>
        <dbReference type="ARBA" id="ARBA00009632"/>
    </source>
</evidence>
<dbReference type="GO" id="GO:0008775">
    <property type="term" value="F:acetate CoA-transferase activity"/>
    <property type="evidence" value="ECO:0007669"/>
    <property type="project" value="InterPro"/>
</dbReference>
<dbReference type="PANTHER" id="PTHR21432:SF20">
    <property type="entry name" value="ACETYL-COA HYDROLASE"/>
    <property type="match status" value="1"/>
</dbReference>
<dbReference type="Gene3D" id="3.40.1080.20">
    <property type="entry name" value="Acetyl-CoA hydrolase/transferase C-terminal domain"/>
    <property type="match status" value="1"/>
</dbReference>
<evidence type="ECO:0000256" key="2">
    <source>
        <dbReference type="ARBA" id="ARBA00022679"/>
    </source>
</evidence>
<evidence type="ECO:0000313" key="6">
    <source>
        <dbReference type="Proteomes" id="UP000799049"/>
    </source>
</evidence>
<sequence>MLSTRISRGIRRCAYSTKSSIPIVFHPSKLPRTVTADEAVRVIGSNSNVYVHTAAACPTVLLDALARRLDDAPANSVTNVRLHHLHIEGPTPFLRHPQNIRSNSLFIGANLRDAVNRGDADATSIFLSEIPLLFRRKKLPLDIALVTISPFDQHGFASLGVSVDVALAAVESAKQVIAVVNPSMPRTHGRGLIHASNINLIVHSDTPIYEKHEAPATAGTASDREAEISARIGEHISAIIPDGACLQMGIGGIPDAVLASLVRTGQQKLGIHTELLGPGVLDLIASGQVTNDQKDFMPGKISAAFCVGTRELYDFIDDNPMFHFDESSVINDPAVIKRNDRTVSINSCIEVDLTGQIVSDSIGTRMFSGFGGQLDFARGAALSKDGLPIIALPSATAKGESRIVPFVKEGAGVVTTRAHAHFICTEYGIVDLFGRSLRERALLLTSIAHPNHRQSLEAATIKRFGRLQWQGFMPHADVPAKASGSSPETKL</sequence>
<dbReference type="EMBL" id="VRVR01000014">
    <property type="protein sequence ID" value="KAF0852824.1"/>
    <property type="molecule type" value="Genomic_DNA"/>
</dbReference>
<dbReference type="Pfam" id="PF13336">
    <property type="entry name" value="AcetylCoA_hyd_C"/>
    <property type="match status" value="1"/>
</dbReference>
<dbReference type="InterPro" id="IPR046433">
    <property type="entry name" value="ActCoA_hydro"/>
</dbReference>
<comment type="caution">
    <text evidence="5">The sequence shown here is derived from an EMBL/GenBank/DDBJ whole genome shotgun (WGS) entry which is preliminary data.</text>
</comment>
<evidence type="ECO:0000259" key="4">
    <source>
        <dbReference type="Pfam" id="PF13336"/>
    </source>
</evidence>
<dbReference type="SUPFAM" id="SSF100950">
    <property type="entry name" value="NagB/RpiA/CoA transferase-like"/>
    <property type="match status" value="2"/>
</dbReference>
<feature type="domain" description="Acetyl-CoA hydrolase/transferase C-terminal" evidence="4">
    <location>
        <begin position="308"/>
        <end position="458"/>
    </location>
</feature>
<gene>
    <name evidence="5" type="ORF">ANDGO_04396</name>
</gene>
<dbReference type="InterPro" id="IPR026888">
    <property type="entry name" value="AcetylCoA_hyd_C"/>
</dbReference>
<keyword evidence="6" id="KW-1185">Reference proteome</keyword>
<name>A0A8K0F4B9_ANDGO</name>
<accession>A0A8K0F4B9</accession>
<comment type="similarity">
    <text evidence="1">Belongs to the acetyl-CoA hydrolase/transferase family.</text>
</comment>
<dbReference type="Proteomes" id="UP000799049">
    <property type="component" value="Unassembled WGS sequence"/>
</dbReference>